<sequence>MALCNSVRTRRQVRFLRRQFLQEGELPFADLLSQEAILRTLAEIEVAWNDRIYTPLMTLWVFLGQVLSADHSCRGAVARFLAYRLSQGQRACSLKTGAYCQARKRLPVDFVANMARLIGRRLEDQAEQKWLWKGHHVYMFDGTTTLMPDTAENRAAYPLTFNQKEGLPLARVAAVFSLSCGVILDLATARYAGKGQGEVTLFRQLASLFSQGDVVLADCLMCNWRNFYELNERDVHFVTRLNKALRKADFRKGTSLGKDDHLVRWPKPQIRGVGRAAQRAMPRYVTVREARVYITTPGFRTKQVVIVTNLLDSLKYTKEDLADLYRQRWNNELDLRTVKSEMGMECLRCKTPELVRKEIWVHALAYNLIRTVMAQAATKYGFLPRTISFKGALQTLEAFRPIIATVGKHDASTREILYEHLLKAISLHRVADRPNRFEPRRIKRRHKHYVPL</sequence>
<name>A0A9X2F9D4_9BACT</name>
<dbReference type="InterPro" id="IPR002559">
    <property type="entry name" value="Transposase_11"/>
</dbReference>
<evidence type="ECO:0000313" key="3">
    <source>
        <dbReference type="Proteomes" id="UP001155241"/>
    </source>
</evidence>
<dbReference type="InterPro" id="IPR012337">
    <property type="entry name" value="RNaseH-like_sf"/>
</dbReference>
<dbReference type="SUPFAM" id="SSF53098">
    <property type="entry name" value="Ribonuclease H-like"/>
    <property type="match status" value="1"/>
</dbReference>
<reference evidence="2" key="1">
    <citation type="submission" date="2022-06" db="EMBL/GenBank/DDBJ databases">
        <title>Aeoliella straminimaris, a novel planctomycete from sediments.</title>
        <authorList>
            <person name="Vitorino I.R."/>
            <person name="Lage O.M."/>
        </authorList>
    </citation>
    <scope>NUCLEOTIDE SEQUENCE</scope>
    <source>
        <strain evidence="2">ICT_H6.2</strain>
    </source>
</reference>
<accession>A0A9X2F9D4</accession>
<dbReference type="NCBIfam" id="NF033592">
    <property type="entry name" value="transpos_IS4_1"/>
    <property type="match status" value="1"/>
</dbReference>
<dbReference type="AlphaFoldDB" id="A0A9X2F9D4"/>
<gene>
    <name evidence="2" type="ORF">NG895_09015</name>
</gene>
<dbReference type="RefSeq" id="WP_252852154.1">
    <property type="nucleotide sequence ID" value="NZ_JAMXLR010000031.1"/>
</dbReference>
<dbReference type="EMBL" id="JAMXLR010000031">
    <property type="protein sequence ID" value="MCO6044048.1"/>
    <property type="molecule type" value="Genomic_DNA"/>
</dbReference>
<dbReference type="PANTHER" id="PTHR37529:SF1">
    <property type="entry name" value="TRANSPOSASE INSG FOR INSERTION SEQUENCE ELEMENT IS4-RELATED"/>
    <property type="match status" value="1"/>
</dbReference>
<protein>
    <submittedName>
        <fullName evidence="2">IS4 family transposase</fullName>
    </submittedName>
</protein>
<dbReference type="PANTHER" id="PTHR37529">
    <property type="entry name" value="TRANSPOSASE INSG FOR INSERTION SEQUENCE ELEMENT IS4-RELATED"/>
    <property type="match status" value="1"/>
</dbReference>
<dbReference type="InterPro" id="IPR047952">
    <property type="entry name" value="Transpos_IS4"/>
</dbReference>
<evidence type="ECO:0000313" key="2">
    <source>
        <dbReference type="EMBL" id="MCO6044048.1"/>
    </source>
</evidence>
<comment type="caution">
    <text evidence="2">The sequence shown here is derived from an EMBL/GenBank/DDBJ whole genome shotgun (WGS) entry which is preliminary data.</text>
</comment>
<dbReference type="Pfam" id="PF01609">
    <property type="entry name" value="DDE_Tnp_1"/>
    <property type="match status" value="1"/>
</dbReference>
<feature type="non-terminal residue" evidence="2">
    <location>
        <position position="452"/>
    </location>
</feature>
<dbReference type="Proteomes" id="UP001155241">
    <property type="component" value="Unassembled WGS sequence"/>
</dbReference>
<feature type="domain" description="Transposase IS4-like" evidence="1">
    <location>
        <begin position="134"/>
        <end position="368"/>
    </location>
</feature>
<dbReference type="GO" id="GO:0004803">
    <property type="term" value="F:transposase activity"/>
    <property type="evidence" value="ECO:0007669"/>
    <property type="project" value="InterPro"/>
</dbReference>
<evidence type="ECO:0000259" key="1">
    <source>
        <dbReference type="Pfam" id="PF01609"/>
    </source>
</evidence>
<dbReference type="GO" id="GO:0003677">
    <property type="term" value="F:DNA binding"/>
    <property type="evidence" value="ECO:0007669"/>
    <property type="project" value="InterPro"/>
</dbReference>
<dbReference type="GO" id="GO:0006313">
    <property type="term" value="P:DNA transposition"/>
    <property type="evidence" value="ECO:0007669"/>
    <property type="project" value="InterPro"/>
</dbReference>
<proteinExistence type="predicted"/>
<keyword evidence="3" id="KW-1185">Reference proteome</keyword>
<organism evidence="2 3">
    <name type="scientific">Aeoliella straminimaris</name>
    <dbReference type="NCBI Taxonomy" id="2954799"/>
    <lineage>
        <taxon>Bacteria</taxon>
        <taxon>Pseudomonadati</taxon>
        <taxon>Planctomycetota</taxon>
        <taxon>Planctomycetia</taxon>
        <taxon>Pirellulales</taxon>
        <taxon>Lacipirellulaceae</taxon>
        <taxon>Aeoliella</taxon>
    </lineage>
</organism>